<gene>
    <name evidence="2" type="ORF">GMJLKIPL_2570</name>
</gene>
<evidence type="ECO:0000313" key="3">
    <source>
        <dbReference type="Proteomes" id="UP001055153"/>
    </source>
</evidence>
<accession>A0ABQ4SE18</accession>
<evidence type="ECO:0000256" key="1">
    <source>
        <dbReference type="SAM" id="SignalP"/>
    </source>
</evidence>
<proteinExistence type="predicted"/>
<reference evidence="2" key="2">
    <citation type="submission" date="2021-08" db="EMBL/GenBank/DDBJ databases">
        <authorList>
            <person name="Tani A."/>
            <person name="Ola A."/>
            <person name="Ogura Y."/>
            <person name="Katsura K."/>
            <person name="Hayashi T."/>
        </authorList>
    </citation>
    <scope>NUCLEOTIDE SEQUENCE</scope>
    <source>
        <strain evidence="2">DSM 17168</strain>
    </source>
</reference>
<organism evidence="2 3">
    <name type="scientific">Methylobacterium isbiliense</name>
    <dbReference type="NCBI Taxonomy" id="315478"/>
    <lineage>
        <taxon>Bacteria</taxon>
        <taxon>Pseudomonadati</taxon>
        <taxon>Pseudomonadota</taxon>
        <taxon>Alphaproteobacteria</taxon>
        <taxon>Hyphomicrobiales</taxon>
        <taxon>Methylobacteriaceae</taxon>
        <taxon>Methylobacterium</taxon>
    </lineage>
</organism>
<dbReference type="SUPFAM" id="SSF51126">
    <property type="entry name" value="Pectin lyase-like"/>
    <property type="match status" value="1"/>
</dbReference>
<keyword evidence="1" id="KW-0732">Signal</keyword>
<dbReference type="RefSeq" id="WP_238235534.1">
    <property type="nucleotide sequence ID" value="NZ_BPQQ01000030.1"/>
</dbReference>
<name>A0ABQ4SE18_9HYPH</name>
<evidence type="ECO:0000313" key="2">
    <source>
        <dbReference type="EMBL" id="GJE00646.1"/>
    </source>
</evidence>
<dbReference type="InterPro" id="IPR012334">
    <property type="entry name" value="Pectin_lyas_fold"/>
</dbReference>
<keyword evidence="3" id="KW-1185">Reference proteome</keyword>
<dbReference type="SMART" id="SM00710">
    <property type="entry name" value="PbH1"/>
    <property type="match status" value="5"/>
</dbReference>
<comment type="caution">
    <text evidence="2">The sequence shown here is derived from an EMBL/GenBank/DDBJ whole genome shotgun (WGS) entry which is preliminary data.</text>
</comment>
<dbReference type="EMBL" id="BPQQ01000030">
    <property type="protein sequence ID" value="GJE00646.1"/>
    <property type="molecule type" value="Genomic_DNA"/>
</dbReference>
<dbReference type="InterPro" id="IPR006626">
    <property type="entry name" value="PbH1"/>
</dbReference>
<dbReference type="Gene3D" id="2.160.20.10">
    <property type="entry name" value="Single-stranded right-handed beta-helix, Pectin lyase-like"/>
    <property type="match status" value="2"/>
</dbReference>
<reference evidence="2" key="1">
    <citation type="journal article" date="2021" name="Front. Microbiol.">
        <title>Comprehensive Comparative Genomics and Phenotyping of Methylobacterium Species.</title>
        <authorList>
            <person name="Alessa O."/>
            <person name="Ogura Y."/>
            <person name="Fujitani Y."/>
            <person name="Takami H."/>
            <person name="Hayashi T."/>
            <person name="Sahin N."/>
            <person name="Tani A."/>
        </authorList>
    </citation>
    <scope>NUCLEOTIDE SEQUENCE</scope>
    <source>
        <strain evidence="2">DSM 17168</strain>
    </source>
</reference>
<feature type="chain" id="PRO_5045949741" description="Right handed beta helix domain-containing protein" evidence="1">
    <location>
        <begin position="24"/>
        <end position="561"/>
    </location>
</feature>
<dbReference type="InterPro" id="IPR011050">
    <property type="entry name" value="Pectin_lyase_fold/virulence"/>
</dbReference>
<sequence length="561" mass="57962">MRNLSTLLGALALGAFLAAPAHALDVKSSTTPGAVPAITGPDALGDREVATNRADGRLFWKKPNGTLGTSTLLNALPSGRKAVEQGDGSDLSFTVPRTGGIARSAAQRLLDVVNVRDHEVKCDYSTDDTVKLQEALDAVHPVYGGDVWIPQGGCFITAPLRIRRPLTSLRGAGQFVSQIITNSSTFNAIEIEASYVRIEELRIAQYGSPTATQVWAIHDNTAGGSADLVIRNVEIGGGHSGIYSKGGRTNFWRPKITNIAPGTGVGIQLDGPAEARDIYAPYMENPGGQDAKAGIYITGGAGILLTGCQLQKMGSPLWVHPGPDFVVTSIISTGCYYDTSSGPSVFLDAGPDNTRAITNVSFNGSWLGSNSIGLKIKGVTSGVHLANSEIYGNSGVGIDTSEAVAVDGFQVTGSQIAGNGGAAILLGNNLQRITIAGNLIGPAGKWGPNGSGITIGTGVDYSMVVGNNLSANTGAALTNNSTATHNLIVSNNDGRGTLMLGTPLLPTTSTMGFPYMPVILGTPTGTPSFVSGAAPFAVAGSGQRLWVYINGGWKYAPLLDP</sequence>
<dbReference type="Proteomes" id="UP001055153">
    <property type="component" value="Unassembled WGS sequence"/>
</dbReference>
<feature type="signal peptide" evidence="1">
    <location>
        <begin position="1"/>
        <end position="23"/>
    </location>
</feature>
<evidence type="ECO:0008006" key="4">
    <source>
        <dbReference type="Google" id="ProtNLM"/>
    </source>
</evidence>
<protein>
    <recommendedName>
        <fullName evidence="4">Right handed beta helix domain-containing protein</fullName>
    </recommendedName>
</protein>